<dbReference type="OrthoDB" id="4357582at2759"/>
<organism evidence="1 2">
    <name type="scientific">Clonostachys rhizophaga</name>
    <dbReference type="NCBI Taxonomy" id="160324"/>
    <lineage>
        <taxon>Eukaryota</taxon>
        <taxon>Fungi</taxon>
        <taxon>Dikarya</taxon>
        <taxon>Ascomycota</taxon>
        <taxon>Pezizomycotina</taxon>
        <taxon>Sordariomycetes</taxon>
        <taxon>Hypocreomycetidae</taxon>
        <taxon>Hypocreales</taxon>
        <taxon>Bionectriaceae</taxon>
        <taxon>Clonostachys</taxon>
    </lineage>
</organism>
<evidence type="ECO:0000313" key="2">
    <source>
        <dbReference type="Proteomes" id="UP000696573"/>
    </source>
</evidence>
<proteinExistence type="predicted"/>
<evidence type="ECO:0000313" key="1">
    <source>
        <dbReference type="EMBL" id="CAH0042288.1"/>
    </source>
</evidence>
<keyword evidence="2" id="KW-1185">Reference proteome</keyword>
<protein>
    <submittedName>
        <fullName evidence="1">Uncharacterized protein</fullName>
    </submittedName>
</protein>
<comment type="caution">
    <text evidence="1">The sequence shown here is derived from an EMBL/GenBank/DDBJ whole genome shotgun (WGS) entry which is preliminary data.</text>
</comment>
<dbReference type="Proteomes" id="UP000696573">
    <property type="component" value="Unassembled WGS sequence"/>
</dbReference>
<dbReference type="EMBL" id="CABFNQ020000766">
    <property type="protein sequence ID" value="CAH0042288.1"/>
    <property type="molecule type" value="Genomic_DNA"/>
</dbReference>
<dbReference type="AlphaFoldDB" id="A0A9N9W626"/>
<name>A0A9N9W626_9HYPO</name>
<sequence>MSAYSVIVLKDFVYMPIKGTKNLEACVQTVRNYWNIFTGAWKMLHEPSSSGSIGTVTHPDIY</sequence>
<gene>
    <name evidence="1" type="ORF">CRHIZ90672A_00015373</name>
</gene>
<accession>A0A9N9W626</accession>
<reference evidence="1" key="1">
    <citation type="submission" date="2021-10" db="EMBL/GenBank/DDBJ databases">
        <authorList>
            <person name="Piombo E."/>
        </authorList>
    </citation>
    <scope>NUCLEOTIDE SEQUENCE</scope>
</reference>